<protein>
    <submittedName>
        <fullName evidence="1">Uncharacterized protein</fullName>
    </submittedName>
</protein>
<dbReference type="Proteomes" id="UP001229421">
    <property type="component" value="Unassembled WGS sequence"/>
</dbReference>
<name>A0AAD8P2D2_TARER</name>
<gene>
    <name evidence="1" type="ORF">QVD17_11645</name>
</gene>
<evidence type="ECO:0000313" key="1">
    <source>
        <dbReference type="EMBL" id="KAK1429436.1"/>
    </source>
</evidence>
<accession>A0AAD8P2D2</accession>
<dbReference type="EMBL" id="JAUHHV010000003">
    <property type="protein sequence ID" value="KAK1429436.1"/>
    <property type="molecule type" value="Genomic_DNA"/>
</dbReference>
<keyword evidence="2" id="KW-1185">Reference proteome</keyword>
<proteinExistence type="predicted"/>
<evidence type="ECO:0000313" key="2">
    <source>
        <dbReference type="Proteomes" id="UP001229421"/>
    </source>
</evidence>
<sequence length="69" mass="7698">MKCISQNLFSHPVSALRPPTTITITNRKPASAPLLLQIRIHNQTNWCILKDVALSSAVVKKLSTMMIKK</sequence>
<dbReference type="AlphaFoldDB" id="A0AAD8P2D2"/>
<reference evidence="1" key="1">
    <citation type="journal article" date="2023" name="bioRxiv">
        <title>Improved chromosome-level genome assembly for marigold (Tagetes erecta).</title>
        <authorList>
            <person name="Jiang F."/>
            <person name="Yuan L."/>
            <person name="Wang S."/>
            <person name="Wang H."/>
            <person name="Xu D."/>
            <person name="Wang A."/>
            <person name="Fan W."/>
        </authorList>
    </citation>
    <scope>NUCLEOTIDE SEQUENCE</scope>
    <source>
        <strain evidence="1">WSJ</strain>
        <tissue evidence="1">Leaf</tissue>
    </source>
</reference>
<comment type="caution">
    <text evidence="1">The sequence shown here is derived from an EMBL/GenBank/DDBJ whole genome shotgun (WGS) entry which is preliminary data.</text>
</comment>
<organism evidence="1 2">
    <name type="scientific">Tagetes erecta</name>
    <name type="common">African marigold</name>
    <dbReference type="NCBI Taxonomy" id="13708"/>
    <lineage>
        <taxon>Eukaryota</taxon>
        <taxon>Viridiplantae</taxon>
        <taxon>Streptophyta</taxon>
        <taxon>Embryophyta</taxon>
        <taxon>Tracheophyta</taxon>
        <taxon>Spermatophyta</taxon>
        <taxon>Magnoliopsida</taxon>
        <taxon>eudicotyledons</taxon>
        <taxon>Gunneridae</taxon>
        <taxon>Pentapetalae</taxon>
        <taxon>asterids</taxon>
        <taxon>campanulids</taxon>
        <taxon>Asterales</taxon>
        <taxon>Asteraceae</taxon>
        <taxon>Asteroideae</taxon>
        <taxon>Heliantheae alliance</taxon>
        <taxon>Tageteae</taxon>
        <taxon>Tagetes</taxon>
    </lineage>
</organism>